<evidence type="ECO:0000313" key="4">
    <source>
        <dbReference type="Proteomes" id="UP000307173"/>
    </source>
</evidence>
<dbReference type="InterPro" id="IPR023210">
    <property type="entry name" value="NADP_OxRdtase_dom"/>
</dbReference>
<dbReference type="FunFam" id="3.20.20.100:FF:000004">
    <property type="entry name" value="Oxidoreductase, aldo/keto reductase"/>
    <property type="match status" value="1"/>
</dbReference>
<dbReference type="SUPFAM" id="SSF51430">
    <property type="entry name" value="NAD(P)-linked oxidoreductase"/>
    <property type="match status" value="1"/>
</dbReference>
<proteinExistence type="predicted"/>
<evidence type="ECO:0000256" key="1">
    <source>
        <dbReference type="ARBA" id="ARBA00023002"/>
    </source>
</evidence>
<feature type="domain" description="NADP-dependent oxidoreductase" evidence="2">
    <location>
        <begin position="25"/>
        <end position="345"/>
    </location>
</feature>
<organism evidence="3 4">
    <name type="scientific">Pichia inconspicua</name>
    <dbReference type="NCBI Taxonomy" id="52247"/>
    <lineage>
        <taxon>Eukaryota</taxon>
        <taxon>Fungi</taxon>
        <taxon>Dikarya</taxon>
        <taxon>Ascomycota</taxon>
        <taxon>Saccharomycotina</taxon>
        <taxon>Pichiomycetes</taxon>
        <taxon>Pichiales</taxon>
        <taxon>Pichiaceae</taxon>
        <taxon>Pichia</taxon>
    </lineage>
</organism>
<comment type="caution">
    <text evidence="3">The sequence shown here is derived from an EMBL/GenBank/DDBJ whole genome shotgun (WGS) entry which is preliminary data.</text>
</comment>
<dbReference type="STRING" id="52247.A0A4T0X4Y7"/>
<dbReference type="Proteomes" id="UP000307173">
    <property type="component" value="Unassembled WGS sequence"/>
</dbReference>
<dbReference type="Gene3D" id="3.20.20.100">
    <property type="entry name" value="NADP-dependent oxidoreductase domain"/>
    <property type="match status" value="1"/>
</dbReference>
<gene>
    <name evidence="3" type="ORF">CANINC_001110</name>
</gene>
<dbReference type="GO" id="GO:0005829">
    <property type="term" value="C:cytosol"/>
    <property type="evidence" value="ECO:0007669"/>
    <property type="project" value="UniProtKB-ARBA"/>
</dbReference>
<sequence length="354" mass="40425">MTTAASTPGADFYTNLGPSGLKVSRIILGTMTFGKRSWSDWIIEDKDQVFAILKKAYDAGIRTFDTADSYSNGYSEIFIGDFLKKYNIKRDRVVILSKIFFPYDPDMEGFSQKTRDSFPVVEYLNSQGLSRKHIFDSAKGINERLGTYPDVIQIHRFDPNTPMEETMEALHDIVKLGLTRYIGASTMKTYQFVMLQSIAERRGWTKFISMQNYYNLLYREEEPEMIEYCKLTGVSVIPWSPNARGILTRPLGVAGETNRINGDKHRLEKLGLSELSEADQTILRRVEEIANKYNKPMAVISTAYVLSKGLSPIVGCSKPERVDDAIEAFYFHKQLTAEDIAYLEEPYVHKEWTS</sequence>
<dbReference type="CDD" id="cd19079">
    <property type="entry name" value="AKR_EcYajO-like"/>
    <property type="match status" value="1"/>
</dbReference>
<evidence type="ECO:0000313" key="3">
    <source>
        <dbReference type="EMBL" id="TID30323.1"/>
    </source>
</evidence>
<dbReference type="Pfam" id="PF00248">
    <property type="entry name" value="Aldo_ket_red"/>
    <property type="match status" value="1"/>
</dbReference>
<name>A0A4T0X4Y7_9ASCO</name>
<protein>
    <recommendedName>
        <fullName evidence="2">NADP-dependent oxidoreductase domain-containing protein</fullName>
    </recommendedName>
</protein>
<keyword evidence="1" id="KW-0560">Oxidoreductase</keyword>
<dbReference type="PANTHER" id="PTHR43364:SF15">
    <property type="entry name" value="ARYL-ALCOHOL DEHYDROGENASE AAD16-RELATED"/>
    <property type="match status" value="1"/>
</dbReference>
<dbReference type="EMBL" id="SELW01000165">
    <property type="protein sequence ID" value="TID30323.1"/>
    <property type="molecule type" value="Genomic_DNA"/>
</dbReference>
<dbReference type="OrthoDB" id="48988at2759"/>
<dbReference type="PANTHER" id="PTHR43364">
    <property type="entry name" value="NADH-SPECIFIC METHYLGLYOXAL REDUCTASE-RELATED"/>
    <property type="match status" value="1"/>
</dbReference>
<dbReference type="GO" id="GO:0016491">
    <property type="term" value="F:oxidoreductase activity"/>
    <property type="evidence" value="ECO:0007669"/>
    <property type="project" value="UniProtKB-KW"/>
</dbReference>
<dbReference type="InterPro" id="IPR050523">
    <property type="entry name" value="AKR_Detox_Biosynth"/>
</dbReference>
<evidence type="ECO:0000259" key="2">
    <source>
        <dbReference type="Pfam" id="PF00248"/>
    </source>
</evidence>
<dbReference type="AlphaFoldDB" id="A0A4T0X4Y7"/>
<keyword evidence="4" id="KW-1185">Reference proteome</keyword>
<reference evidence="3 4" key="1">
    <citation type="journal article" date="2019" name="Front. Genet.">
        <title>Whole-Genome Sequencing of the Opportunistic Yeast Pathogen Candida inconspicua Uncovers Its Hybrid Origin.</title>
        <authorList>
            <person name="Mixao V."/>
            <person name="Hansen A.P."/>
            <person name="Saus E."/>
            <person name="Boekhout T."/>
            <person name="Lass-Florl C."/>
            <person name="Gabaldon T."/>
        </authorList>
    </citation>
    <scope>NUCLEOTIDE SEQUENCE [LARGE SCALE GENOMIC DNA]</scope>
    <source>
        <strain evidence="3 4">CBS 180</strain>
    </source>
</reference>
<accession>A0A4T0X4Y7</accession>
<dbReference type="InterPro" id="IPR036812">
    <property type="entry name" value="NAD(P)_OxRdtase_dom_sf"/>
</dbReference>